<dbReference type="EMBL" id="UYYG01001177">
    <property type="protein sequence ID" value="VDN59164.1"/>
    <property type="molecule type" value="Genomic_DNA"/>
</dbReference>
<keyword evidence="6" id="KW-1185">Reference proteome</keyword>
<dbReference type="STRING" id="318479.A0A158Q4P7"/>
<accession>A0A158Q4P7</accession>
<keyword evidence="2" id="KW-1015">Disulfide bond</keyword>
<dbReference type="Proteomes" id="UP000274756">
    <property type="component" value="Unassembled WGS sequence"/>
</dbReference>
<feature type="chain" id="PRO_5041044465" evidence="3">
    <location>
        <begin position="18"/>
        <end position="247"/>
    </location>
</feature>
<name>A0A158Q4P7_DRAME</name>
<dbReference type="PANTHER" id="PTHR23259">
    <property type="entry name" value="RIDDLE"/>
    <property type="match status" value="1"/>
</dbReference>
<evidence type="ECO:0000313" key="6">
    <source>
        <dbReference type="Proteomes" id="UP000274756"/>
    </source>
</evidence>
<protein>
    <submittedName>
        <fullName evidence="7">TIL domain-containing protein</fullName>
    </submittedName>
</protein>
<dbReference type="InterPro" id="IPR051368">
    <property type="entry name" value="SerProtInhib-TIL_Domain"/>
</dbReference>
<feature type="signal peptide" evidence="3">
    <location>
        <begin position="1"/>
        <end position="17"/>
    </location>
</feature>
<gene>
    <name evidence="4" type="ORF">DME_LOCUS9137</name>
</gene>
<reference evidence="7" key="1">
    <citation type="submission" date="2016-04" db="UniProtKB">
        <authorList>
            <consortium name="WormBaseParasite"/>
        </authorList>
    </citation>
    <scope>IDENTIFICATION</scope>
</reference>
<dbReference type="AlphaFoldDB" id="A0A158Q4P7"/>
<dbReference type="GO" id="GO:0004867">
    <property type="term" value="F:serine-type endopeptidase inhibitor activity"/>
    <property type="evidence" value="ECO:0007669"/>
    <property type="project" value="UniProtKB-KW"/>
</dbReference>
<evidence type="ECO:0000313" key="7">
    <source>
        <dbReference type="WBParaSite" id="DME_0000533801-mRNA-1"/>
    </source>
</evidence>
<evidence type="ECO:0000256" key="2">
    <source>
        <dbReference type="ARBA" id="ARBA00023157"/>
    </source>
</evidence>
<keyword evidence="1" id="KW-0646">Protease inhibitor</keyword>
<evidence type="ECO:0000313" key="5">
    <source>
        <dbReference type="Proteomes" id="UP000038040"/>
    </source>
</evidence>
<dbReference type="Gene3D" id="2.10.25.10">
    <property type="entry name" value="Laminin"/>
    <property type="match status" value="2"/>
</dbReference>
<keyword evidence="1" id="KW-0722">Serine protease inhibitor</keyword>
<dbReference type="InterPro" id="IPR036084">
    <property type="entry name" value="Ser_inhib-like_sf"/>
</dbReference>
<dbReference type="SUPFAM" id="SSF57567">
    <property type="entry name" value="Serine protease inhibitors"/>
    <property type="match status" value="2"/>
</dbReference>
<evidence type="ECO:0000256" key="1">
    <source>
        <dbReference type="ARBA" id="ARBA00022900"/>
    </source>
</evidence>
<dbReference type="Proteomes" id="UP000038040">
    <property type="component" value="Unplaced"/>
</dbReference>
<proteinExistence type="predicted"/>
<dbReference type="OrthoDB" id="5912264at2759"/>
<sequence>MFLPLFIFVLTICALYGDKECGKNEVKSNCAGCEVKCGQSEFDPCPAKCRLDACYCSPHAYRRNATGACVPIAECPKMEKKEKENEIYFLCSDANEIELKQFVYEQYFENVLIFWELVKVASVICCRYTSKTNTIFMIVLVSYSLFILFQVEKAYTYTKPVFTKRAQASIYFLKILMICAAYAEKKCGRNEIRTICGGCELKCGQSKFDPCPAICRRNACFCSPHRYRRNSSGACVRISECPKRNTS</sequence>
<dbReference type="WBParaSite" id="DME_0000533801-mRNA-1">
    <property type="protein sequence ID" value="DME_0000533801-mRNA-1"/>
    <property type="gene ID" value="DME_0000533801"/>
</dbReference>
<dbReference type="CDD" id="cd19941">
    <property type="entry name" value="TIL"/>
    <property type="match status" value="2"/>
</dbReference>
<evidence type="ECO:0000313" key="4">
    <source>
        <dbReference type="EMBL" id="VDN59164.1"/>
    </source>
</evidence>
<organism evidence="5 7">
    <name type="scientific">Dracunculus medinensis</name>
    <name type="common">Guinea worm</name>
    <dbReference type="NCBI Taxonomy" id="318479"/>
    <lineage>
        <taxon>Eukaryota</taxon>
        <taxon>Metazoa</taxon>
        <taxon>Ecdysozoa</taxon>
        <taxon>Nematoda</taxon>
        <taxon>Chromadorea</taxon>
        <taxon>Rhabditida</taxon>
        <taxon>Spirurina</taxon>
        <taxon>Dracunculoidea</taxon>
        <taxon>Dracunculidae</taxon>
        <taxon>Dracunculus</taxon>
    </lineage>
</organism>
<evidence type="ECO:0000256" key="3">
    <source>
        <dbReference type="SAM" id="SignalP"/>
    </source>
</evidence>
<reference evidence="4 6" key="2">
    <citation type="submission" date="2018-11" db="EMBL/GenBank/DDBJ databases">
        <authorList>
            <consortium name="Pathogen Informatics"/>
        </authorList>
    </citation>
    <scope>NUCLEOTIDE SEQUENCE [LARGE SCALE GENOMIC DNA]</scope>
</reference>
<dbReference type="PANTHER" id="PTHR23259:SF82">
    <property type="entry name" value="SERINE PROTEASE INHIBITOR 1 PROTEIN"/>
    <property type="match status" value="1"/>
</dbReference>
<keyword evidence="3" id="KW-0732">Signal</keyword>